<sequence length="178" mass="19075">MSVRRKLWAAVLLAVPLVLAGCAGSRGTVSNARARAHGYEGGGGAYLSCVPYARARSGIALRGDAWQWWDAAAGSYARGAQPRPGSVLVLRRTARLRDGHLAVVSRVVSGREVLVDHANWASGGLKGLVARGQPVIDVSPGNDWTQVRVWYPPARVVGSTVFPAYGFIYRDLPRQASR</sequence>
<organism evidence="3 5">
    <name type="scientific">Roseomonas mucosa</name>
    <dbReference type="NCBI Taxonomy" id="207340"/>
    <lineage>
        <taxon>Bacteria</taxon>
        <taxon>Pseudomonadati</taxon>
        <taxon>Pseudomonadota</taxon>
        <taxon>Alphaproteobacteria</taxon>
        <taxon>Acetobacterales</taxon>
        <taxon>Roseomonadaceae</taxon>
        <taxon>Roseomonas</taxon>
    </lineage>
</organism>
<reference evidence="3 5" key="1">
    <citation type="submission" date="2016-12" db="EMBL/GenBank/DDBJ databases">
        <title>Draft genome sequence of Roseomonas mucosa strain AU37, isolated from a peripheral intravenous catheter.</title>
        <authorList>
            <person name="Choudhury M.A."/>
            <person name="Sidjabat H.E."/>
            <person name="Wailan A.M."/>
            <person name="Zhang L."/>
            <person name="Marsh N.M."/>
            <person name="Rickard C.M."/>
            <person name="Davies M."/>
            <person name="Mcmillan D.J."/>
        </authorList>
    </citation>
    <scope>NUCLEOTIDE SEQUENCE [LARGE SCALE GENOMIC DNA]</scope>
    <source>
        <strain evidence="3 5">SAVE376</strain>
    </source>
</reference>
<keyword evidence="5" id="KW-1185">Reference proteome</keyword>
<dbReference type="InterPro" id="IPR007921">
    <property type="entry name" value="CHAP_dom"/>
</dbReference>
<dbReference type="STRING" id="207340.APZ41_008460"/>
<dbReference type="Proteomes" id="UP000054844">
    <property type="component" value="Unassembled WGS sequence"/>
</dbReference>
<evidence type="ECO:0000256" key="1">
    <source>
        <dbReference type="SAM" id="SignalP"/>
    </source>
</evidence>
<dbReference type="PROSITE" id="PS50911">
    <property type="entry name" value="CHAP"/>
    <property type="match status" value="1"/>
</dbReference>
<dbReference type="EMBL" id="LLWF02000020">
    <property type="protein sequence ID" value="ONH83651.1"/>
    <property type="molecule type" value="Genomic_DNA"/>
</dbReference>
<dbReference type="GeneID" id="99634930"/>
<dbReference type="EMBL" id="UGVN01000001">
    <property type="protein sequence ID" value="SUE42169.1"/>
    <property type="molecule type" value="Genomic_DNA"/>
</dbReference>
<name>A0A1S8D5T9_9PROT</name>
<dbReference type="InterPro" id="IPR038765">
    <property type="entry name" value="Papain-like_cys_pep_sf"/>
</dbReference>
<dbReference type="SUPFAM" id="SSF54001">
    <property type="entry name" value="Cysteine proteinases"/>
    <property type="match status" value="1"/>
</dbReference>
<proteinExistence type="predicted"/>
<dbReference type="Gene3D" id="3.90.1720.10">
    <property type="entry name" value="endopeptidase domain like (from Nostoc punctiforme)"/>
    <property type="match status" value="1"/>
</dbReference>
<evidence type="ECO:0000313" key="5">
    <source>
        <dbReference type="Proteomes" id="UP000054844"/>
    </source>
</evidence>
<evidence type="ECO:0000313" key="6">
    <source>
        <dbReference type="Proteomes" id="UP000254919"/>
    </source>
</evidence>
<dbReference type="PROSITE" id="PS51257">
    <property type="entry name" value="PROKAR_LIPOPROTEIN"/>
    <property type="match status" value="1"/>
</dbReference>
<evidence type="ECO:0000259" key="2">
    <source>
        <dbReference type="PROSITE" id="PS50911"/>
    </source>
</evidence>
<feature type="chain" id="PRO_5033282319" evidence="1">
    <location>
        <begin position="21"/>
        <end position="178"/>
    </location>
</feature>
<feature type="signal peptide" evidence="1">
    <location>
        <begin position="1"/>
        <end position="20"/>
    </location>
</feature>
<dbReference type="AlphaFoldDB" id="A0A1S8D5T9"/>
<gene>
    <name evidence="3" type="ORF">APZ41_008460</name>
    <name evidence="4" type="ORF">NCTC13291_03787</name>
</gene>
<dbReference type="RefSeq" id="WP_019461500.1">
    <property type="nucleotide sequence ID" value="NZ_AP031462.1"/>
</dbReference>
<accession>A0A1S8D5T9</accession>
<keyword evidence="1" id="KW-0732">Signal</keyword>
<evidence type="ECO:0000313" key="4">
    <source>
        <dbReference type="EMBL" id="SUE42169.1"/>
    </source>
</evidence>
<dbReference type="Pfam" id="PF05257">
    <property type="entry name" value="CHAP"/>
    <property type="match status" value="1"/>
</dbReference>
<dbReference type="OrthoDB" id="7279151at2"/>
<protein>
    <submittedName>
        <fullName evidence="3 4">CHAP domain</fullName>
    </submittedName>
</protein>
<reference evidence="4 6" key="2">
    <citation type="submission" date="2018-06" db="EMBL/GenBank/DDBJ databases">
        <authorList>
            <consortium name="Pathogen Informatics"/>
            <person name="Doyle S."/>
        </authorList>
    </citation>
    <scope>NUCLEOTIDE SEQUENCE [LARGE SCALE GENOMIC DNA]</scope>
    <source>
        <strain evidence="4 6">NCTC13291</strain>
    </source>
</reference>
<dbReference type="Proteomes" id="UP000254919">
    <property type="component" value="Unassembled WGS sequence"/>
</dbReference>
<feature type="domain" description="Peptidase C51" evidence="2">
    <location>
        <begin position="24"/>
        <end position="146"/>
    </location>
</feature>
<evidence type="ECO:0000313" key="3">
    <source>
        <dbReference type="EMBL" id="ONH83651.1"/>
    </source>
</evidence>